<proteinExistence type="predicted"/>
<dbReference type="GeneID" id="19151364"/>
<evidence type="ECO:0000313" key="2">
    <source>
        <dbReference type="Proteomes" id="UP000053841"/>
    </source>
</evidence>
<dbReference type="EMBL" id="KI964541">
    <property type="protein sequence ID" value="EUC38706.1"/>
    <property type="molecule type" value="Genomic_DNA"/>
</dbReference>
<evidence type="ECO:0000313" key="1">
    <source>
        <dbReference type="EMBL" id="EUC38706.1"/>
    </source>
</evidence>
<dbReference type="Proteomes" id="UP000053841">
    <property type="component" value="Unassembled WGS sequence"/>
</dbReference>
<dbReference type="KEGG" id="bze:COCCADRAFT_82412"/>
<name>W6Z4V8_COCC2</name>
<reference evidence="1 2" key="1">
    <citation type="journal article" date="2013" name="PLoS Genet.">
        <title>Comparative genome structure, secondary metabolite, and effector coding capacity across Cochliobolus pathogens.</title>
        <authorList>
            <person name="Condon B.J."/>
            <person name="Leng Y."/>
            <person name="Wu D."/>
            <person name="Bushley K.E."/>
            <person name="Ohm R.A."/>
            <person name="Otillar R."/>
            <person name="Martin J."/>
            <person name="Schackwitz W."/>
            <person name="Grimwood J."/>
            <person name="MohdZainudin N."/>
            <person name="Xue C."/>
            <person name="Wang R."/>
            <person name="Manning V.A."/>
            <person name="Dhillon B."/>
            <person name="Tu Z.J."/>
            <person name="Steffenson B.J."/>
            <person name="Salamov A."/>
            <person name="Sun H."/>
            <person name="Lowry S."/>
            <person name="LaButti K."/>
            <person name="Han J."/>
            <person name="Copeland A."/>
            <person name="Lindquist E."/>
            <person name="Barry K."/>
            <person name="Schmutz J."/>
            <person name="Baker S.E."/>
            <person name="Ciuffetti L.M."/>
            <person name="Grigoriev I.V."/>
            <person name="Zhong S."/>
            <person name="Turgeon B.G."/>
        </authorList>
    </citation>
    <scope>NUCLEOTIDE SEQUENCE [LARGE SCALE GENOMIC DNA]</scope>
    <source>
        <strain evidence="1 2">26-R-13</strain>
    </source>
</reference>
<protein>
    <submittedName>
        <fullName evidence="1">Uncharacterized protein</fullName>
    </submittedName>
</protein>
<dbReference type="AlphaFoldDB" id="W6Z4V8"/>
<sequence length="63" mass="7297">MDVKFLLYCPYQWQSKGREMLKLKRAALGDKAAQASHYSCVSEVSSRCVDIHVHMHCHVIRYA</sequence>
<gene>
    <name evidence="1" type="ORF">COCCADRAFT_82412</name>
</gene>
<organism evidence="1 2">
    <name type="scientific">Cochliobolus carbonum (strain 26-R-13)</name>
    <name type="common">Maize leaf spot fungus</name>
    <name type="synonym">Bipolaris zeicola</name>
    <dbReference type="NCBI Taxonomy" id="930089"/>
    <lineage>
        <taxon>Eukaryota</taxon>
        <taxon>Fungi</taxon>
        <taxon>Dikarya</taxon>
        <taxon>Ascomycota</taxon>
        <taxon>Pezizomycotina</taxon>
        <taxon>Dothideomycetes</taxon>
        <taxon>Pleosporomycetidae</taxon>
        <taxon>Pleosporales</taxon>
        <taxon>Pleosporineae</taxon>
        <taxon>Pleosporaceae</taxon>
        <taxon>Bipolaris</taxon>
    </lineage>
</organism>
<dbReference type="RefSeq" id="XP_007707118.1">
    <property type="nucleotide sequence ID" value="XM_007708928.1"/>
</dbReference>
<keyword evidence="2" id="KW-1185">Reference proteome</keyword>
<dbReference type="HOGENOM" id="CLU_2885457_0_0_1"/>
<accession>W6Z4V8</accession>